<sequence length="181" mass="19594">MTDHATDVRADRAAARANLRVGLTGLAPTRAPIRIHVSEALRDITDGVTELEEAVCDRLRIRRPQRAGTGETIRHLLRLLAHIDTAPVLAHHARDESRRMARRASCALGDDGPMLRLPGTCPHCDCVSMRHLPLDGVVWCANPDCRCTTADCGCASGPGPAHSWPDATPPRPLNTLAGSRR</sequence>
<evidence type="ECO:0000313" key="3">
    <source>
        <dbReference type="Proteomes" id="UP001551482"/>
    </source>
</evidence>
<proteinExistence type="predicted"/>
<reference evidence="2 3" key="1">
    <citation type="submission" date="2024-06" db="EMBL/GenBank/DDBJ databases">
        <title>The Natural Products Discovery Center: Release of the First 8490 Sequenced Strains for Exploring Actinobacteria Biosynthetic Diversity.</title>
        <authorList>
            <person name="Kalkreuter E."/>
            <person name="Kautsar S.A."/>
            <person name="Yang D."/>
            <person name="Bader C.D."/>
            <person name="Teijaro C.N."/>
            <person name="Fluegel L."/>
            <person name="Davis C.M."/>
            <person name="Simpson J.R."/>
            <person name="Lauterbach L."/>
            <person name="Steele A.D."/>
            <person name="Gui C."/>
            <person name="Meng S."/>
            <person name="Li G."/>
            <person name="Viehrig K."/>
            <person name="Ye F."/>
            <person name="Su P."/>
            <person name="Kiefer A.F."/>
            <person name="Nichols A."/>
            <person name="Cepeda A.J."/>
            <person name="Yan W."/>
            <person name="Fan B."/>
            <person name="Jiang Y."/>
            <person name="Adhikari A."/>
            <person name="Zheng C.-J."/>
            <person name="Schuster L."/>
            <person name="Cowan T.M."/>
            <person name="Smanski M.J."/>
            <person name="Chevrette M.G."/>
            <person name="De Carvalho L.P.S."/>
            <person name="Shen B."/>
        </authorList>
    </citation>
    <scope>NUCLEOTIDE SEQUENCE [LARGE SCALE GENOMIC DNA]</scope>
    <source>
        <strain evidence="2 3">NPDC048946</strain>
    </source>
</reference>
<dbReference type="EMBL" id="JBEZFP010000016">
    <property type="protein sequence ID" value="MEU8133595.1"/>
    <property type="molecule type" value="Genomic_DNA"/>
</dbReference>
<protein>
    <submittedName>
        <fullName evidence="2">Uncharacterized protein</fullName>
    </submittedName>
</protein>
<comment type="caution">
    <text evidence="2">The sequence shown here is derived from an EMBL/GenBank/DDBJ whole genome shotgun (WGS) entry which is preliminary data.</text>
</comment>
<keyword evidence="3" id="KW-1185">Reference proteome</keyword>
<dbReference type="RefSeq" id="WP_358351343.1">
    <property type="nucleotide sequence ID" value="NZ_JBEZFP010000016.1"/>
</dbReference>
<name>A0ABV3DCY2_9ACTN</name>
<evidence type="ECO:0000256" key="1">
    <source>
        <dbReference type="SAM" id="MobiDB-lite"/>
    </source>
</evidence>
<accession>A0ABV3DCY2</accession>
<gene>
    <name evidence="2" type="ORF">AB0C36_08820</name>
</gene>
<feature type="region of interest" description="Disordered" evidence="1">
    <location>
        <begin position="159"/>
        <end position="181"/>
    </location>
</feature>
<dbReference type="Proteomes" id="UP001551482">
    <property type="component" value="Unassembled WGS sequence"/>
</dbReference>
<organism evidence="2 3">
    <name type="scientific">Streptodolium elevatio</name>
    <dbReference type="NCBI Taxonomy" id="3157996"/>
    <lineage>
        <taxon>Bacteria</taxon>
        <taxon>Bacillati</taxon>
        <taxon>Actinomycetota</taxon>
        <taxon>Actinomycetes</taxon>
        <taxon>Kitasatosporales</taxon>
        <taxon>Streptomycetaceae</taxon>
        <taxon>Streptodolium</taxon>
    </lineage>
</organism>
<evidence type="ECO:0000313" key="2">
    <source>
        <dbReference type="EMBL" id="MEU8133595.1"/>
    </source>
</evidence>